<feature type="domain" description="Metallo-beta-lactamase" evidence="2">
    <location>
        <begin position="9"/>
        <end position="203"/>
    </location>
</feature>
<comment type="caution">
    <text evidence="3">The sequence shown here is derived from an EMBL/GenBank/DDBJ whole genome shotgun (WGS) entry which is preliminary data.</text>
</comment>
<dbReference type="InterPro" id="IPR050114">
    <property type="entry name" value="UPF0173_UPF0282_UlaG_hydrolase"/>
</dbReference>
<evidence type="ECO:0000259" key="2">
    <source>
        <dbReference type="SMART" id="SM00849"/>
    </source>
</evidence>
<dbReference type="RefSeq" id="WP_117904660.1">
    <property type="nucleotide sequence ID" value="NZ_JADNPL010000034.1"/>
</dbReference>
<gene>
    <name evidence="3" type="ORF">DWY65_14395</name>
</gene>
<dbReference type="InterPro" id="IPR001279">
    <property type="entry name" value="Metallo-B-lactamas"/>
</dbReference>
<accession>A0A412DDT8</accession>
<sequence length="260" mass="28962">MKTNLRLVRNATVLFQYAGKSFLIDPMLADKEAYPGFDGTVNSHLRIPLIGLPVDLKTVTDVDAVIATHLHPDHWDMAATEKLPKEKPVYVQDEHDARYLMENGFSDVRIMEEENQADEVVWNKTACQHGSNDIIADSVMGPIIGKASGLFFHSEGEKSVYFVGDTIWTQEVENNLKTLQPDVVVVNAGYAQVVGFGSIIFGKEDVLRVHRAAPHAQIVAIHMEAVNHCILSRKELHEYAESHLFSSSLHIPSDGEVICF</sequence>
<organism evidence="3 4">
    <name type="scientific">Bacteroides stercoris</name>
    <dbReference type="NCBI Taxonomy" id="46506"/>
    <lineage>
        <taxon>Bacteria</taxon>
        <taxon>Pseudomonadati</taxon>
        <taxon>Bacteroidota</taxon>
        <taxon>Bacteroidia</taxon>
        <taxon>Bacteroidales</taxon>
        <taxon>Bacteroidaceae</taxon>
        <taxon>Bacteroides</taxon>
    </lineage>
</organism>
<evidence type="ECO:0000256" key="1">
    <source>
        <dbReference type="ARBA" id="ARBA00022801"/>
    </source>
</evidence>
<dbReference type="Gene3D" id="3.60.15.10">
    <property type="entry name" value="Ribonuclease Z/Hydroxyacylglutathione hydrolase-like"/>
    <property type="match status" value="1"/>
</dbReference>
<reference evidence="3 4" key="1">
    <citation type="submission" date="2018-08" db="EMBL/GenBank/DDBJ databases">
        <title>A genome reference for cultivated species of the human gut microbiota.</title>
        <authorList>
            <person name="Zou Y."/>
            <person name="Xue W."/>
            <person name="Luo G."/>
        </authorList>
    </citation>
    <scope>NUCLEOTIDE SEQUENCE [LARGE SCALE GENOMIC DNA]</scope>
    <source>
        <strain evidence="3 4">AF26-20BH</strain>
    </source>
</reference>
<dbReference type="Pfam" id="PF12706">
    <property type="entry name" value="Lactamase_B_2"/>
    <property type="match status" value="1"/>
</dbReference>
<proteinExistence type="predicted"/>
<evidence type="ECO:0000313" key="3">
    <source>
        <dbReference type="EMBL" id="RGR09990.1"/>
    </source>
</evidence>
<name>A0A412DDT8_BACSE</name>
<dbReference type="EMBL" id="QRTW01000035">
    <property type="protein sequence ID" value="RGR09990.1"/>
    <property type="molecule type" value="Genomic_DNA"/>
</dbReference>
<dbReference type="AlphaFoldDB" id="A0A412DDT8"/>
<dbReference type="InterPro" id="IPR036866">
    <property type="entry name" value="RibonucZ/Hydroxyglut_hydro"/>
</dbReference>
<protein>
    <submittedName>
        <fullName evidence="3">MBL fold metallo-hydrolase</fullName>
    </submittedName>
</protein>
<dbReference type="PANTHER" id="PTHR43546:SF9">
    <property type="entry name" value="L-ASCORBATE-6-PHOSPHATE LACTONASE ULAG-RELATED"/>
    <property type="match status" value="1"/>
</dbReference>
<dbReference type="Proteomes" id="UP000283310">
    <property type="component" value="Unassembled WGS sequence"/>
</dbReference>
<evidence type="ECO:0000313" key="4">
    <source>
        <dbReference type="Proteomes" id="UP000283310"/>
    </source>
</evidence>
<dbReference type="GO" id="GO:0016787">
    <property type="term" value="F:hydrolase activity"/>
    <property type="evidence" value="ECO:0007669"/>
    <property type="project" value="UniProtKB-KW"/>
</dbReference>
<keyword evidence="1 3" id="KW-0378">Hydrolase</keyword>
<dbReference type="SMART" id="SM00849">
    <property type="entry name" value="Lactamase_B"/>
    <property type="match status" value="1"/>
</dbReference>
<dbReference type="PANTHER" id="PTHR43546">
    <property type="entry name" value="UPF0173 METAL-DEPENDENT HYDROLASE MJ1163-RELATED"/>
    <property type="match status" value="1"/>
</dbReference>
<dbReference type="SUPFAM" id="SSF56281">
    <property type="entry name" value="Metallo-hydrolase/oxidoreductase"/>
    <property type="match status" value="1"/>
</dbReference>